<comment type="caution">
    <text evidence="1">The sequence shown here is derived from an EMBL/GenBank/DDBJ whole genome shotgun (WGS) entry which is preliminary data.</text>
</comment>
<dbReference type="Proteomes" id="UP000005039">
    <property type="component" value="Unassembled WGS sequence"/>
</dbReference>
<accession>I0R7A5</accession>
<reference evidence="1 2" key="1">
    <citation type="submission" date="2012-03" db="EMBL/GenBank/DDBJ databases">
        <authorList>
            <person name="Durkin A.S."/>
            <person name="McCorrison J."/>
            <person name="Torralba M."/>
            <person name="Gillis M."/>
            <person name="Methe B."/>
            <person name="Sutton G."/>
            <person name="Nelson K.E."/>
        </authorList>
    </citation>
    <scope>NUCLEOTIDE SEQUENCE [LARGE SCALE GENOMIC DNA]</scope>
    <source>
        <strain evidence="1 2">F0468</strain>
    </source>
</reference>
<sequence length="45" mass="5100">MFTTKSNYVMGILFSALFGDINEEKAEVVAKAFQDKIESLIENEK</sequence>
<organism evidence="1 2">
    <name type="scientific">Lachnoanaerobaculum saburreum F0468</name>
    <dbReference type="NCBI Taxonomy" id="1095750"/>
    <lineage>
        <taxon>Bacteria</taxon>
        <taxon>Bacillati</taxon>
        <taxon>Bacillota</taxon>
        <taxon>Clostridia</taxon>
        <taxon>Lachnospirales</taxon>
        <taxon>Lachnospiraceae</taxon>
        <taxon>Lachnoanaerobaculum</taxon>
    </lineage>
</organism>
<proteinExistence type="predicted"/>
<gene>
    <name evidence="1" type="ORF">HMPREF9970_0211</name>
</gene>
<dbReference type="AlphaFoldDB" id="I0R7A5"/>
<protein>
    <submittedName>
        <fullName evidence="1">Uncharacterized protein</fullName>
    </submittedName>
</protein>
<evidence type="ECO:0000313" key="1">
    <source>
        <dbReference type="EMBL" id="EIC95563.1"/>
    </source>
</evidence>
<name>I0R7A5_9FIRM</name>
<dbReference type="PATRIC" id="fig|1095750.3.peg.1658"/>
<keyword evidence="2" id="KW-1185">Reference proteome</keyword>
<evidence type="ECO:0000313" key="2">
    <source>
        <dbReference type="Proteomes" id="UP000005039"/>
    </source>
</evidence>
<dbReference type="EMBL" id="AJGH01000077">
    <property type="protein sequence ID" value="EIC95563.1"/>
    <property type="molecule type" value="Genomic_DNA"/>
</dbReference>